<feature type="repeat" description="HEAT" evidence="6">
    <location>
        <begin position="1210"/>
        <end position="1248"/>
    </location>
</feature>
<dbReference type="SUPFAM" id="SSF56219">
    <property type="entry name" value="DNase I-like"/>
    <property type="match status" value="1"/>
</dbReference>
<dbReference type="GO" id="GO:0031267">
    <property type="term" value="F:small GTPase binding"/>
    <property type="evidence" value="ECO:0007669"/>
    <property type="project" value="InterPro"/>
</dbReference>
<dbReference type="PROSITE" id="PS50166">
    <property type="entry name" value="IMPORTIN_B_NT"/>
    <property type="match status" value="1"/>
</dbReference>
<dbReference type="Pfam" id="PF25780">
    <property type="entry name" value="TPR_IPO5"/>
    <property type="match status" value="1"/>
</dbReference>
<feature type="repeat" description="HEAT" evidence="6">
    <location>
        <begin position="760"/>
        <end position="798"/>
    </location>
</feature>
<feature type="repeat" description="HEAT" evidence="6">
    <location>
        <begin position="498"/>
        <end position="536"/>
    </location>
</feature>
<dbReference type="PROSITE" id="PS51397">
    <property type="entry name" value="WLM"/>
    <property type="match status" value="1"/>
</dbReference>
<dbReference type="Proteomes" id="UP000726737">
    <property type="component" value="Unassembled WGS sequence"/>
</dbReference>
<dbReference type="GO" id="GO:0006886">
    <property type="term" value="P:intracellular protein transport"/>
    <property type="evidence" value="ECO:0007669"/>
    <property type="project" value="InterPro"/>
</dbReference>
<evidence type="ECO:0000259" key="8">
    <source>
        <dbReference type="PROSITE" id="PS50166"/>
    </source>
</evidence>
<sequence>MISIQYTFKGNKYDQDIFASTTIEQLLEAISNQTQVPIVGLKIMFKGKVLRPNDPGDSEPLLAKHPGLANGAKIFVLGTTGHDIAKVHSIDERVQIRKSYRPPPSANASRSQPVRNLNDDKYTFGSIQVLTQFTEQDKARAVLERLKRDKGIMGIMKLHKWQVGSLIELSPAEMTILGYNRNKGELIALRLRTDDLEGFRHYDAVRKVLLHELAHNVWSEHDDNFHALNRQLNKEVQQLDWTAQNGQRVSKDSFFDPAHGLSGFHDDLEDHGHDMQTWQGGTFVLGGGNATRTGGSSNDIDVVTTRELAARAAQLRQIETEKDEDGMCGAKHINMDQYVQGLEQTLQRVLFSNDSSQIKEATKALNTQYFTASACIFALVHIVETSPQKEVRQLSAVELRKQVSNWWPKLELDMRTAIKAKLLEIIVKEPDSLPRHSIARVIATVGRIEIPVGTWSELIDFVLKCCDDNNAGQREVGVYMIYAIFEVTDAFADNLRQLLNIFNRTIVDQESHVVRTTTVQALGKVADFIEEDQTIEIAMFSELIPHMVNVLQQCINNSDEESAGKCFEVFDTLLLLEIPILSKHVQSLIQFFLGVGANKSCEPGMRVQALSFLMWAIVYKKTKIQRLKLVAPMIQALMPIAAEEEPEDADEDSPARLSFKVINTLATHLPPQQVFPIASEGIGTYMRSADPLCRKAAMVTLAVLVEGTVEHIRPKFNDLLVIVCTGLHDPEPIVRRAACMALSSLAEEFDQDVSENHATLLPLVFNLMDEPTPDITKQACNALDAILEGLGDNIIPYLPQLIPKLLHMLDNAKGETKAIVVAAIGSAAHAAGENFTPYFTEVINRLGHLMKLRSNEDELMLRAVSTDALGAIAEAVGKEIFRPYLSDLMNLAMEGLHLNNTRLRECGYYFFTGIARVFEDEFSPFLSAIVPQLIQSCHLDENTTHAENDTEDLDDLDADENDEELDYMFRSAIADEKEVAADTIGELFQHTRTAFLPYVESTVQELIRLAAHMADGVRKASSGALFSFLRTFYEISNSPEWKAGLPVAVPLHSSVAELNALVLPAILAIWEDEDEKMVVVKLCQEMVDTVRLCGPGIIANYLQPIAGQLKQIFEKKAYCQQELADEDGLLDEDEQAEYDALLISAASDLVGAMATVLGTSFVPYAEIFIPHLAKYYKKSKPTNERSMAIGCLGEIAMGMGSGISGFTEQLFPIIVQGLKDEEDEVRSNAAFAIGALCQNTTADLSSQYPSLLQALSPLFTGQSLPNVTDNACGAVARMLMKHPGVVPVEEVLPIFVGALPLKSDFEENEPVYTFLFGLLQEQNAWLFNNISQLLAIFIQVLSSPDELKPHTRQQMVEIIKALNSQFPALNIGATSLGPLLHVFIIKKTGQTAGVLHTVLPIYFDFRISVAQTKAVDKDDKQSIQESKTDFTLKLYCDQTEVSVHTDDLETLQGLLRELRRSHLIAQDDNFYAGGSSHRWIQYYTTEEGQNMPEPSSVLTMDEFIASTPNPLAMYFLQPEEGQPTIPSVMTRLELGTVKESWIEKEMRARESSFTEHEFMHAFVGTWNVNGRNATEKLDPWLKVDGETKPDIYVLCFQELDLSAEAYIVLDGSKEEEWTRAIAESLGSDYQKVTSKQLVGLLIVMYASTKHAKYIKEVSTHSAGVGIMGMLGNKGGVSIRIRYKDSYLCFVDSHLAADTSQTERRNQDYQEICRRLVFPSSNAYDITKSPAGNAALAASNKMVSIFDCDHTIWAGDLNYRIGLSEEQVKKHLETNDYDALLKHDQLHSQRSLLKAFSEFEEHPINFHPTYKYDVGTSIWDSSEKRRVPAYTDRILWRSKDSAEDSVKPIFYKSHMDLMLSDHKPVSALFKLKVRTILHDKQMEVHQAIVRELDRYENECLPDATISSSNADFGEVRYLEPKKTSITIKNTGTFPAQYRFKPKLHDERFCRPWIWTNPPVGMVLPGESACIHLTVMVDNESAPLLNTGKEKIEDILILHLEHGKDYFITISGTYIRTCFGNSLEWLARLDRPIRLWTPSEGDDDDEDDDTATLYDPHVLGTKSSRSSMKDSTSASSQDLVMDLEKRVKTAKSLDSLKTKDTVDRKSSMAALTASTKSIHLSDEKAAPVKKHKPARQLSLPKDLWRIVDFIYRHGFGVDNLFLLSGDQSTMTYIRECLDTGEEFDLTRLLDKPSQDTAATSEKKTTANKDHKENVTESDQQKSSRSKAKNAGPKDGERASVSGDGHDTSSSTTATHPSSTLSPRGSVSDLKPQIARPVSIMNGIPPKAATFGLGEHRGIHSMAEVLLRFLESLCEPVVPTEMYYRALGVADHQQAAYGLLDLMPPVHVNVFVYITSFLRELILVGGGHCGSSANTANNTSKEGSNNNSGNNASGGAGNGQGNLSATNNRVPLGSSGSIHIGNDAASISGRGKRDDEDYRVAKLAAVFSSAMLRPPAGAERLSEVEALKRKTFLMQFLQEPEEEEAGPSSTGTPMASTASSVQGAQTLMSGTADNYHRLARPSTPFGPVTLGLAATGPTTSPVALDEAGSPIPAQVVSNQAQAATDVLQVTEELQGLTLGSSVQGIDFGIYKAAADATSMFAA</sequence>
<dbReference type="Gene3D" id="2.60.40.10">
    <property type="entry name" value="Immunoglobulins"/>
    <property type="match status" value="1"/>
</dbReference>
<organism evidence="10 11">
    <name type="scientific">Mortierella polycephala</name>
    <dbReference type="NCBI Taxonomy" id="41804"/>
    <lineage>
        <taxon>Eukaryota</taxon>
        <taxon>Fungi</taxon>
        <taxon>Fungi incertae sedis</taxon>
        <taxon>Mucoromycota</taxon>
        <taxon>Mortierellomycotina</taxon>
        <taxon>Mortierellomycetes</taxon>
        <taxon>Mortierellales</taxon>
        <taxon>Mortierellaceae</taxon>
        <taxon>Mortierella</taxon>
    </lineage>
</organism>
<dbReference type="Gene3D" id="3.60.10.10">
    <property type="entry name" value="Endonuclease/exonuclease/phosphatase"/>
    <property type="match status" value="1"/>
</dbReference>
<feature type="compositionally biased region" description="Polar residues" evidence="7">
    <location>
        <begin position="2484"/>
        <end position="2498"/>
    </location>
</feature>
<dbReference type="Gene3D" id="1.10.555.10">
    <property type="entry name" value="Rho GTPase activation protein"/>
    <property type="match status" value="1"/>
</dbReference>
<feature type="domain" description="Importin N-terminal" evidence="8">
    <location>
        <begin position="361"/>
        <end position="428"/>
    </location>
</feature>
<dbReference type="Pfam" id="PF22669">
    <property type="entry name" value="Exo_endo_phos2"/>
    <property type="match status" value="1"/>
</dbReference>
<accession>A0A9P6Q6C1</accession>
<dbReference type="InterPro" id="IPR016024">
    <property type="entry name" value="ARM-type_fold"/>
</dbReference>
<dbReference type="InterPro" id="IPR011989">
    <property type="entry name" value="ARM-like"/>
</dbReference>
<evidence type="ECO:0000256" key="1">
    <source>
        <dbReference type="ARBA" id="ARBA00004146"/>
    </source>
</evidence>
<dbReference type="InterPro" id="IPR058584">
    <property type="entry name" value="IMB1_TNPO1-like_TPR"/>
</dbReference>
<dbReference type="GO" id="GO:0046856">
    <property type="term" value="P:phosphatidylinositol dephosphorylation"/>
    <property type="evidence" value="ECO:0007669"/>
    <property type="project" value="InterPro"/>
</dbReference>
<dbReference type="GO" id="GO:0007165">
    <property type="term" value="P:signal transduction"/>
    <property type="evidence" value="ECO:0007669"/>
    <property type="project" value="InterPro"/>
</dbReference>
<dbReference type="PANTHER" id="PTHR11200">
    <property type="entry name" value="INOSITOL 5-PHOSPHATASE"/>
    <property type="match status" value="1"/>
</dbReference>
<evidence type="ECO:0000256" key="2">
    <source>
        <dbReference type="ARBA" id="ARBA00004580"/>
    </source>
</evidence>
<dbReference type="InterPro" id="IPR000300">
    <property type="entry name" value="IPPc"/>
</dbReference>
<dbReference type="PANTHER" id="PTHR11200:SF300">
    <property type="entry name" value="TYPE II INOSITOL 1,4,5-TRISPHOSPHATE 5-PHOSPHATASE"/>
    <property type="match status" value="1"/>
</dbReference>
<dbReference type="SMART" id="SM01349">
    <property type="entry name" value="TOG"/>
    <property type="match status" value="1"/>
</dbReference>
<dbReference type="PROSITE" id="PS50077">
    <property type="entry name" value="HEAT_REPEAT"/>
    <property type="match status" value="4"/>
</dbReference>
<dbReference type="Gene3D" id="1.25.10.10">
    <property type="entry name" value="Leucine-rich Repeat Variant"/>
    <property type="match status" value="1"/>
</dbReference>
<dbReference type="InterPro" id="IPR001494">
    <property type="entry name" value="Importin-beta_N"/>
</dbReference>
<feature type="compositionally biased region" description="Low complexity" evidence="7">
    <location>
        <begin position="2061"/>
        <end position="2074"/>
    </location>
</feature>
<dbReference type="InterPro" id="IPR013536">
    <property type="entry name" value="WLM_dom"/>
</dbReference>
<dbReference type="GO" id="GO:0004439">
    <property type="term" value="F:phosphatidylinositol-4,5-bisphosphate 5-phosphatase activity"/>
    <property type="evidence" value="ECO:0007669"/>
    <property type="project" value="TreeGrafter"/>
</dbReference>
<feature type="region of interest" description="Disordered" evidence="7">
    <location>
        <begin position="2477"/>
        <end position="2498"/>
    </location>
</feature>
<feature type="domain" description="WLM" evidence="9">
    <location>
        <begin position="115"/>
        <end position="318"/>
    </location>
</feature>
<feature type="region of interest" description="Disordered" evidence="7">
    <location>
        <begin position="2034"/>
        <end position="2075"/>
    </location>
</feature>
<evidence type="ECO:0000256" key="5">
    <source>
        <dbReference type="ARBA" id="ARBA00023329"/>
    </source>
</evidence>
<dbReference type="Pfam" id="PF03810">
    <property type="entry name" value="IBN_N"/>
    <property type="match status" value="1"/>
</dbReference>
<dbReference type="GO" id="GO:0031901">
    <property type="term" value="C:early endosome membrane"/>
    <property type="evidence" value="ECO:0007669"/>
    <property type="project" value="UniProtKB-SubCell"/>
</dbReference>
<dbReference type="Gene3D" id="3.10.20.90">
    <property type="entry name" value="Phosphatidylinositol 3-kinase Catalytic Subunit, Chain A, domain 1"/>
    <property type="match status" value="1"/>
</dbReference>
<proteinExistence type="predicted"/>
<feature type="region of interest" description="Disordered" evidence="7">
    <location>
        <begin position="2186"/>
        <end position="2267"/>
    </location>
</feature>
<dbReference type="InterPro" id="IPR046985">
    <property type="entry name" value="IP5"/>
</dbReference>
<keyword evidence="4" id="KW-0967">Endosome</keyword>
<protein>
    <submittedName>
        <fullName evidence="10">Uncharacterized protein</fullName>
    </submittedName>
</protein>
<feature type="repeat" description="HEAT" evidence="6">
    <location>
        <begin position="719"/>
        <end position="757"/>
    </location>
</feature>
<dbReference type="Pfam" id="PF25574">
    <property type="entry name" value="TPR_IMB1"/>
    <property type="match status" value="2"/>
</dbReference>
<dbReference type="SMART" id="SM00128">
    <property type="entry name" value="IPPc"/>
    <property type="match status" value="1"/>
</dbReference>
<dbReference type="InterPro" id="IPR048869">
    <property type="entry name" value="OCRL-1_2_ASH"/>
</dbReference>
<dbReference type="SMART" id="SM00324">
    <property type="entry name" value="RhoGAP"/>
    <property type="match status" value="1"/>
</dbReference>
<name>A0A9P6Q6C1_9FUNG</name>
<dbReference type="InterPro" id="IPR029071">
    <property type="entry name" value="Ubiquitin-like_domsf"/>
</dbReference>
<dbReference type="InterPro" id="IPR008936">
    <property type="entry name" value="Rho_GTPase_activation_prot"/>
</dbReference>
<feature type="compositionally biased region" description="Low complexity" evidence="7">
    <location>
        <begin position="2237"/>
        <end position="2260"/>
    </location>
</feature>
<gene>
    <name evidence="10" type="ORF">BG011_001964</name>
</gene>
<dbReference type="InterPro" id="IPR013783">
    <property type="entry name" value="Ig-like_fold"/>
</dbReference>
<evidence type="ECO:0000259" key="9">
    <source>
        <dbReference type="PROSITE" id="PS51397"/>
    </source>
</evidence>
<dbReference type="Pfam" id="PF21310">
    <property type="entry name" value="OCRL-like_ASH"/>
    <property type="match status" value="1"/>
</dbReference>
<feature type="region of interest" description="Disordered" evidence="7">
    <location>
        <begin position="2372"/>
        <end position="2430"/>
    </location>
</feature>
<dbReference type="InterPro" id="IPR000198">
    <property type="entry name" value="RhoGAP_dom"/>
</dbReference>
<dbReference type="InterPro" id="IPR034085">
    <property type="entry name" value="TOG"/>
</dbReference>
<reference evidence="10" key="1">
    <citation type="journal article" date="2020" name="Fungal Divers.">
        <title>Resolving the Mortierellaceae phylogeny through synthesis of multi-gene phylogenetics and phylogenomics.</title>
        <authorList>
            <person name="Vandepol N."/>
            <person name="Liber J."/>
            <person name="Desiro A."/>
            <person name="Na H."/>
            <person name="Kennedy M."/>
            <person name="Barry K."/>
            <person name="Grigoriev I.V."/>
            <person name="Miller A.N."/>
            <person name="O'Donnell K."/>
            <person name="Stajich J.E."/>
            <person name="Bonito G."/>
        </authorList>
    </citation>
    <scope>NUCLEOTIDE SEQUENCE</scope>
    <source>
        <strain evidence="10">KOD948</strain>
    </source>
</reference>
<evidence type="ECO:0000256" key="7">
    <source>
        <dbReference type="SAM" id="MobiDB-lite"/>
    </source>
</evidence>
<comment type="caution">
    <text evidence="10">The sequence shown here is derived from an EMBL/GenBank/DDBJ whole genome shotgun (WGS) entry which is preliminary data.</text>
</comment>
<keyword evidence="3" id="KW-0677">Repeat</keyword>
<feature type="compositionally biased region" description="Polar residues" evidence="7">
    <location>
        <begin position="2403"/>
        <end position="2414"/>
    </location>
</feature>
<feature type="compositionally biased region" description="Low complexity" evidence="7">
    <location>
        <begin position="2373"/>
        <end position="2388"/>
    </location>
</feature>
<dbReference type="OrthoDB" id="7862313at2759"/>
<dbReference type="SUPFAM" id="SSF54236">
    <property type="entry name" value="Ubiquitin-like"/>
    <property type="match status" value="1"/>
</dbReference>
<keyword evidence="5" id="KW-0968">Cytoplasmic vesicle</keyword>
<dbReference type="Pfam" id="PF08325">
    <property type="entry name" value="WLM"/>
    <property type="match status" value="1"/>
</dbReference>
<evidence type="ECO:0000256" key="6">
    <source>
        <dbReference type="PROSITE-ProRule" id="PRU00103"/>
    </source>
</evidence>
<dbReference type="Pfam" id="PF00620">
    <property type="entry name" value="RhoGAP"/>
    <property type="match status" value="1"/>
</dbReference>
<evidence type="ECO:0000256" key="4">
    <source>
        <dbReference type="ARBA" id="ARBA00022753"/>
    </source>
</evidence>
<evidence type="ECO:0000313" key="11">
    <source>
        <dbReference type="Proteomes" id="UP000726737"/>
    </source>
</evidence>
<keyword evidence="11" id="KW-1185">Reference proteome</keyword>
<evidence type="ECO:0000313" key="10">
    <source>
        <dbReference type="EMBL" id="KAG0260316.1"/>
    </source>
</evidence>
<comment type="subcellular location">
    <subcellularLocation>
        <location evidence="2">Cytoplasmic vesicle</location>
        <location evidence="2">Phagosome membrane</location>
    </subcellularLocation>
    <subcellularLocation>
        <location evidence="1">Early endosome membrane</location>
    </subcellularLocation>
</comment>
<dbReference type="FunFam" id="2.60.40.10:FF:000132">
    <property type="entry name" value="Inositol polyphosphate 5-phosphatase OCRL-1 isoform b"/>
    <property type="match status" value="1"/>
</dbReference>
<feature type="compositionally biased region" description="Basic and acidic residues" evidence="7">
    <location>
        <begin position="2198"/>
        <end position="2219"/>
    </location>
</feature>
<dbReference type="InterPro" id="IPR036691">
    <property type="entry name" value="Endo/exonu/phosph_ase_sf"/>
</dbReference>
<dbReference type="EMBL" id="JAAAJA010000158">
    <property type="protein sequence ID" value="KAG0260316.1"/>
    <property type="molecule type" value="Genomic_DNA"/>
</dbReference>
<evidence type="ECO:0000256" key="3">
    <source>
        <dbReference type="ARBA" id="ARBA00022737"/>
    </source>
</evidence>
<dbReference type="SUPFAM" id="SSF48350">
    <property type="entry name" value="GTPase activation domain, GAP"/>
    <property type="match status" value="1"/>
</dbReference>
<feature type="compositionally biased region" description="Acidic residues" evidence="7">
    <location>
        <begin position="2038"/>
        <end position="2048"/>
    </location>
</feature>
<dbReference type="InterPro" id="IPR057672">
    <property type="entry name" value="TPR_IPO4/5"/>
</dbReference>
<dbReference type="InterPro" id="IPR021133">
    <property type="entry name" value="HEAT_type_2"/>
</dbReference>
<dbReference type="SUPFAM" id="SSF48371">
    <property type="entry name" value="ARM repeat"/>
    <property type="match status" value="2"/>
</dbReference>